<evidence type="ECO:0000256" key="1">
    <source>
        <dbReference type="SAM" id="MobiDB-lite"/>
    </source>
</evidence>
<feature type="compositionally biased region" description="Acidic residues" evidence="1">
    <location>
        <begin position="109"/>
        <end position="131"/>
    </location>
</feature>
<dbReference type="Proteomes" id="UP000316213">
    <property type="component" value="Unassembled WGS sequence"/>
</dbReference>
<sequence length="328" mass="34547">MPTQPRTAFTLLEMLLTLSMCVVLMTLISGAMSFYVRDMSTAEDSFRQTQIATSVLQMIEDDLRMTVTTTPVSTEALSEVLSAAASPMAGLTGMMGGGSESGTDSGIAGEEDLPEDSGTGEETAMSEEESEIVAADSVDLALGGTVLTMPGLIGNVNQLQIDVSRLPQLEETMIDPALAVSNGELLDRPSDIKTISYFVQPAGSGNDNDALERLAASAGIPPSTGPTEDDVFMTGGLVRRSIDRAIHVQAASTGGIARLAGSGEMIASEVTAISFEYFDGVNWLPMINSDELGSLPPAVRVTLEMNTRTFTHVVYLAQGQAATETEDF</sequence>
<organism evidence="3 4">
    <name type="scientific">Neorhodopirellula pilleata</name>
    <dbReference type="NCBI Taxonomy" id="2714738"/>
    <lineage>
        <taxon>Bacteria</taxon>
        <taxon>Pseudomonadati</taxon>
        <taxon>Planctomycetota</taxon>
        <taxon>Planctomycetia</taxon>
        <taxon>Pirellulales</taxon>
        <taxon>Pirellulaceae</taxon>
        <taxon>Neorhodopirellula</taxon>
    </lineage>
</organism>
<evidence type="ECO:0008006" key="5">
    <source>
        <dbReference type="Google" id="ProtNLM"/>
    </source>
</evidence>
<dbReference type="EMBL" id="SJPM01000013">
    <property type="protein sequence ID" value="TWT91902.1"/>
    <property type="molecule type" value="Genomic_DNA"/>
</dbReference>
<keyword evidence="2" id="KW-1133">Transmembrane helix</keyword>
<dbReference type="AlphaFoldDB" id="A0A5C5ZWC0"/>
<feature type="transmembrane region" description="Helical" evidence="2">
    <location>
        <begin position="12"/>
        <end position="36"/>
    </location>
</feature>
<protein>
    <recommendedName>
        <fullName evidence="5">Pseudopilin GspJ</fullName>
    </recommendedName>
</protein>
<comment type="caution">
    <text evidence="3">The sequence shown here is derived from an EMBL/GenBank/DDBJ whole genome shotgun (WGS) entry which is preliminary data.</text>
</comment>
<dbReference type="OrthoDB" id="9812770at2"/>
<gene>
    <name evidence="3" type="ORF">Pla100_49420</name>
</gene>
<keyword evidence="2" id="KW-0472">Membrane</keyword>
<evidence type="ECO:0000256" key="2">
    <source>
        <dbReference type="SAM" id="Phobius"/>
    </source>
</evidence>
<proteinExistence type="predicted"/>
<reference evidence="3 4" key="1">
    <citation type="submission" date="2019-02" db="EMBL/GenBank/DDBJ databases">
        <title>Deep-cultivation of Planctomycetes and their phenomic and genomic characterization uncovers novel biology.</title>
        <authorList>
            <person name="Wiegand S."/>
            <person name="Jogler M."/>
            <person name="Boedeker C."/>
            <person name="Pinto D."/>
            <person name="Vollmers J."/>
            <person name="Rivas-Marin E."/>
            <person name="Kohn T."/>
            <person name="Peeters S.H."/>
            <person name="Heuer A."/>
            <person name="Rast P."/>
            <person name="Oberbeckmann S."/>
            <person name="Bunk B."/>
            <person name="Jeske O."/>
            <person name="Meyerdierks A."/>
            <person name="Storesund J.E."/>
            <person name="Kallscheuer N."/>
            <person name="Luecker S."/>
            <person name="Lage O.M."/>
            <person name="Pohl T."/>
            <person name="Merkel B.J."/>
            <person name="Hornburger P."/>
            <person name="Mueller R.-W."/>
            <person name="Bruemmer F."/>
            <person name="Labrenz M."/>
            <person name="Spormann A.M."/>
            <person name="Op Den Camp H."/>
            <person name="Overmann J."/>
            <person name="Amann R."/>
            <person name="Jetten M.S.M."/>
            <person name="Mascher T."/>
            <person name="Medema M.H."/>
            <person name="Devos D.P."/>
            <person name="Kaster A.-K."/>
            <person name="Ovreas L."/>
            <person name="Rohde M."/>
            <person name="Galperin M.Y."/>
            <person name="Jogler C."/>
        </authorList>
    </citation>
    <scope>NUCLEOTIDE SEQUENCE [LARGE SCALE GENOMIC DNA]</scope>
    <source>
        <strain evidence="3 4">Pla100</strain>
    </source>
</reference>
<accession>A0A5C5ZWC0</accession>
<evidence type="ECO:0000313" key="3">
    <source>
        <dbReference type="EMBL" id="TWT91902.1"/>
    </source>
</evidence>
<name>A0A5C5ZWC0_9BACT</name>
<feature type="region of interest" description="Disordered" evidence="1">
    <location>
        <begin position="91"/>
        <end position="131"/>
    </location>
</feature>
<keyword evidence="4" id="KW-1185">Reference proteome</keyword>
<dbReference type="RefSeq" id="WP_146580863.1">
    <property type="nucleotide sequence ID" value="NZ_SJPM01000013.1"/>
</dbReference>
<keyword evidence="2" id="KW-0812">Transmembrane</keyword>
<evidence type="ECO:0000313" key="4">
    <source>
        <dbReference type="Proteomes" id="UP000316213"/>
    </source>
</evidence>